<feature type="region of interest" description="Disordered" evidence="1">
    <location>
        <begin position="28"/>
        <end position="117"/>
    </location>
</feature>
<dbReference type="KEGG" id="bcom:BAUCODRAFT_36298"/>
<reference evidence="2 3" key="1">
    <citation type="journal article" date="2012" name="PLoS Pathog.">
        <title>Diverse lifestyles and strategies of plant pathogenesis encoded in the genomes of eighteen Dothideomycetes fungi.</title>
        <authorList>
            <person name="Ohm R.A."/>
            <person name="Feau N."/>
            <person name="Henrissat B."/>
            <person name="Schoch C.L."/>
            <person name="Horwitz B.A."/>
            <person name="Barry K.W."/>
            <person name="Condon B.J."/>
            <person name="Copeland A.C."/>
            <person name="Dhillon B."/>
            <person name="Glaser F."/>
            <person name="Hesse C.N."/>
            <person name="Kosti I."/>
            <person name="LaButti K."/>
            <person name="Lindquist E.A."/>
            <person name="Lucas S."/>
            <person name="Salamov A.A."/>
            <person name="Bradshaw R.E."/>
            <person name="Ciuffetti L."/>
            <person name="Hamelin R.C."/>
            <person name="Kema G.H.J."/>
            <person name="Lawrence C."/>
            <person name="Scott J.A."/>
            <person name="Spatafora J.W."/>
            <person name="Turgeon B.G."/>
            <person name="de Wit P.J.G.M."/>
            <person name="Zhong S."/>
            <person name="Goodwin S.B."/>
            <person name="Grigoriev I.V."/>
        </authorList>
    </citation>
    <scope>NUCLEOTIDE SEQUENCE [LARGE SCALE GENOMIC DNA]</scope>
    <source>
        <strain evidence="2 3">UAMH 10762</strain>
    </source>
</reference>
<dbReference type="HOGENOM" id="CLU_778420_0_0_1"/>
<dbReference type="Proteomes" id="UP000011761">
    <property type="component" value="Unassembled WGS sequence"/>
</dbReference>
<organism evidence="2 3">
    <name type="scientific">Baudoinia panamericana (strain UAMH 10762)</name>
    <name type="common">Angels' share fungus</name>
    <name type="synonym">Baudoinia compniacensis (strain UAMH 10762)</name>
    <dbReference type="NCBI Taxonomy" id="717646"/>
    <lineage>
        <taxon>Eukaryota</taxon>
        <taxon>Fungi</taxon>
        <taxon>Dikarya</taxon>
        <taxon>Ascomycota</taxon>
        <taxon>Pezizomycotina</taxon>
        <taxon>Dothideomycetes</taxon>
        <taxon>Dothideomycetidae</taxon>
        <taxon>Mycosphaerellales</taxon>
        <taxon>Teratosphaeriaceae</taxon>
        <taxon>Baudoinia</taxon>
    </lineage>
</organism>
<keyword evidence="3" id="KW-1185">Reference proteome</keyword>
<evidence type="ECO:0000313" key="2">
    <source>
        <dbReference type="EMBL" id="EMC93837.1"/>
    </source>
</evidence>
<feature type="compositionally biased region" description="Low complexity" evidence="1">
    <location>
        <begin position="28"/>
        <end position="42"/>
    </location>
</feature>
<gene>
    <name evidence="2" type="ORF">BAUCODRAFT_36298</name>
</gene>
<dbReference type="GeneID" id="19112924"/>
<evidence type="ECO:0000313" key="3">
    <source>
        <dbReference type="Proteomes" id="UP000011761"/>
    </source>
</evidence>
<proteinExistence type="predicted"/>
<dbReference type="AlphaFoldDB" id="M2LI28"/>
<dbReference type="RefSeq" id="XP_007678600.1">
    <property type="nucleotide sequence ID" value="XM_007680410.1"/>
</dbReference>
<protein>
    <recommendedName>
        <fullName evidence="4">Apple domain-containing protein</fullName>
    </recommendedName>
</protein>
<evidence type="ECO:0008006" key="4">
    <source>
        <dbReference type="Google" id="ProtNLM"/>
    </source>
</evidence>
<feature type="compositionally biased region" description="Basic and acidic residues" evidence="1">
    <location>
        <begin position="60"/>
        <end position="75"/>
    </location>
</feature>
<name>M2LI28_BAUPA</name>
<feature type="compositionally biased region" description="Low complexity" evidence="1">
    <location>
        <begin position="76"/>
        <end position="117"/>
    </location>
</feature>
<dbReference type="eggNOG" id="ENOG502RV5S">
    <property type="taxonomic scope" value="Eukaryota"/>
</dbReference>
<sequence>MSTLTQLIVPITTLTSYETSVVTGSTTITPTTTMSTPAGFTPLPSAVAAANETPGKKGRREAEKLEHRLALERRASSSAGSSLKPSSSTFTSVKSTSSAGSSAKPTSSAGSSAKPSSSFFTSAKSTSVGSSATVTTATPSSSFYSSSITSPATSYPTQVECWSTQTIILQYVTNSTLKSTVTVTSQSTSTKSTTTTITNTFTSTPADASSTVTAFTSTTLTSTSTVSVTSTTTYSNISTAFAAQQTYYPICDVSNQLQYINGVPASEIDWVGGISIYTGSGSSAYDCCVECYNNPLCGVAAFEPIPDPTTGFQDCVYGMISSQDRCYGGNIVGKLVTHSNTDPFVVMNGACGQYSF</sequence>
<evidence type="ECO:0000256" key="1">
    <source>
        <dbReference type="SAM" id="MobiDB-lite"/>
    </source>
</evidence>
<dbReference type="EMBL" id="KB445559">
    <property type="protein sequence ID" value="EMC93837.1"/>
    <property type="molecule type" value="Genomic_DNA"/>
</dbReference>
<accession>M2LI28</accession>